<keyword evidence="1" id="KW-0732">Signal</keyword>
<feature type="chain" id="PRO_5046196503" evidence="1">
    <location>
        <begin position="26"/>
        <end position="244"/>
    </location>
</feature>
<feature type="signal peptide" evidence="1">
    <location>
        <begin position="1"/>
        <end position="25"/>
    </location>
</feature>
<gene>
    <name evidence="2" type="ORF">RT723_09020</name>
</gene>
<proteinExistence type="predicted"/>
<dbReference type="Proteomes" id="UP001257914">
    <property type="component" value="Unassembled WGS sequence"/>
</dbReference>
<evidence type="ECO:0000313" key="2">
    <source>
        <dbReference type="EMBL" id="MDU0113135.1"/>
    </source>
</evidence>
<protein>
    <submittedName>
        <fullName evidence="2">Uncharacterized protein</fullName>
    </submittedName>
</protein>
<comment type="caution">
    <text evidence="2">The sequence shown here is derived from an EMBL/GenBank/DDBJ whole genome shotgun (WGS) entry which is preliminary data.</text>
</comment>
<sequence>MKQNYFPYLFTLALAASNISTPALADGVVVDKVYHPYVLPNEREIEWRIIARETELGNLLSQRFGYGHSVTEYLTLEGYLIGARRGEADGPKYDGDFVLDGYEFEARLMLSDQGEYWADWGVIAEFEKKHNQSSYEVTSGLVFEKEIRRTSLTLNMFLVYEWGDKVNNEMETEFRAKYRYRWLPQFQPALELYTGQDYIGIGPAFMGIQRFNGQKQLKWEAGFITKLSNTGKDNSFRFALEYEF</sequence>
<organism evidence="2 3">
    <name type="scientific">Psychrosphaera aquimarina</name>
    <dbReference type="NCBI Taxonomy" id="2044854"/>
    <lineage>
        <taxon>Bacteria</taxon>
        <taxon>Pseudomonadati</taxon>
        <taxon>Pseudomonadota</taxon>
        <taxon>Gammaproteobacteria</taxon>
        <taxon>Alteromonadales</taxon>
        <taxon>Pseudoalteromonadaceae</taxon>
        <taxon>Psychrosphaera</taxon>
    </lineage>
</organism>
<reference evidence="2 3" key="1">
    <citation type="submission" date="2023-10" db="EMBL/GenBank/DDBJ databases">
        <title>Psychrosphaera aquimaarina strain SW33 isolated from seawater.</title>
        <authorList>
            <person name="Bayburt H."/>
            <person name="Kim J.M."/>
            <person name="Choi B.J."/>
            <person name="Jeon C.O."/>
        </authorList>
    </citation>
    <scope>NUCLEOTIDE SEQUENCE [LARGE SCALE GENOMIC DNA]</scope>
    <source>
        <strain evidence="2 3">KCTC 52743</strain>
    </source>
</reference>
<evidence type="ECO:0000313" key="3">
    <source>
        <dbReference type="Proteomes" id="UP001257914"/>
    </source>
</evidence>
<accession>A0ABU3R139</accession>
<name>A0ABU3R139_9GAMM</name>
<keyword evidence="3" id="KW-1185">Reference proteome</keyword>
<dbReference type="EMBL" id="JAWCUA010000007">
    <property type="protein sequence ID" value="MDU0113135.1"/>
    <property type="molecule type" value="Genomic_DNA"/>
</dbReference>
<dbReference type="RefSeq" id="WP_315946743.1">
    <property type="nucleotide sequence ID" value="NZ_JAWCUA010000007.1"/>
</dbReference>
<evidence type="ECO:0000256" key="1">
    <source>
        <dbReference type="SAM" id="SignalP"/>
    </source>
</evidence>